<dbReference type="GO" id="GO:0005737">
    <property type="term" value="C:cytoplasm"/>
    <property type="evidence" value="ECO:0007669"/>
    <property type="project" value="TreeGrafter"/>
</dbReference>
<evidence type="ECO:0000256" key="11">
    <source>
        <dbReference type="ARBA" id="ARBA00042639"/>
    </source>
</evidence>
<dbReference type="PROSITE" id="PS51352">
    <property type="entry name" value="THIOREDOXIN_2"/>
    <property type="match status" value="1"/>
</dbReference>
<dbReference type="GO" id="GO:0008379">
    <property type="term" value="F:thioredoxin peroxidase activity"/>
    <property type="evidence" value="ECO:0007669"/>
    <property type="project" value="TreeGrafter"/>
</dbReference>
<dbReference type="Proteomes" id="UP000184212">
    <property type="component" value="Unassembled WGS sequence"/>
</dbReference>
<evidence type="ECO:0000256" key="7">
    <source>
        <dbReference type="ARBA" id="ARBA00023157"/>
    </source>
</evidence>
<evidence type="ECO:0000256" key="4">
    <source>
        <dbReference type="ARBA" id="ARBA00022559"/>
    </source>
</evidence>
<evidence type="ECO:0000256" key="5">
    <source>
        <dbReference type="ARBA" id="ARBA00022862"/>
    </source>
</evidence>
<evidence type="ECO:0000256" key="13">
    <source>
        <dbReference type="SAM" id="MobiDB-lite"/>
    </source>
</evidence>
<protein>
    <recommendedName>
        <fullName evidence="3">thioredoxin-dependent peroxiredoxin</fullName>
        <ecNumber evidence="3">1.11.1.24</ecNumber>
    </recommendedName>
    <alternativeName>
        <fullName evidence="9">Thioredoxin peroxidase</fullName>
    </alternativeName>
    <alternativeName>
        <fullName evidence="11">Thioredoxin-dependent peroxiredoxin Bcp</fullName>
    </alternativeName>
</protein>
<comment type="similarity">
    <text evidence="10">Belongs to the peroxiredoxin family. BCP/PrxQ subfamily.</text>
</comment>
<evidence type="ECO:0000256" key="12">
    <source>
        <dbReference type="ARBA" id="ARBA00049091"/>
    </source>
</evidence>
<dbReference type="AlphaFoldDB" id="A0A1M5KDQ6"/>
<dbReference type="OrthoDB" id="9812811at2"/>
<accession>A0A1M5KDQ6</accession>
<evidence type="ECO:0000256" key="1">
    <source>
        <dbReference type="ARBA" id="ARBA00003330"/>
    </source>
</evidence>
<evidence type="ECO:0000313" key="15">
    <source>
        <dbReference type="EMBL" id="SHG51084.1"/>
    </source>
</evidence>
<evidence type="ECO:0000256" key="9">
    <source>
        <dbReference type="ARBA" id="ARBA00032824"/>
    </source>
</evidence>
<keyword evidence="8" id="KW-0676">Redox-active center</keyword>
<evidence type="ECO:0000256" key="6">
    <source>
        <dbReference type="ARBA" id="ARBA00023002"/>
    </source>
</evidence>
<keyword evidence="7" id="KW-1015">Disulfide bond</keyword>
<dbReference type="PANTHER" id="PTHR42801:SF4">
    <property type="entry name" value="AHPC_TSA FAMILY PROTEIN"/>
    <property type="match status" value="1"/>
</dbReference>
<dbReference type="SUPFAM" id="SSF52833">
    <property type="entry name" value="Thioredoxin-like"/>
    <property type="match status" value="1"/>
</dbReference>
<organism evidence="15 16">
    <name type="scientific">Chryseolinea serpens</name>
    <dbReference type="NCBI Taxonomy" id="947013"/>
    <lineage>
        <taxon>Bacteria</taxon>
        <taxon>Pseudomonadati</taxon>
        <taxon>Bacteroidota</taxon>
        <taxon>Cytophagia</taxon>
        <taxon>Cytophagales</taxon>
        <taxon>Fulvivirgaceae</taxon>
        <taxon>Chryseolinea</taxon>
    </lineage>
</organism>
<evidence type="ECO:0000256" key="10">
    <source>
        <dbReference type="ARBA" id="ARBA00038489"/>
    </source>
</evidence>
<comment type="function">
    <text evidence="1">Thiol-specific peroxidase that catalyzes the reduction of hydrogen peroxide and organic hydroperoxides to water and alcohols, respectively. Plays a role in cell protection against oxidative stress by detoxifying peroxides and as sensor of hydrogen peroxide-mediated signaling events.</text>
</comment>
<keyword evidence="4" id="KW-0575">Peroxidase</keyword>
<comment type="catalytic activity">
    <reaction evidence="12">
        <text>a hydroperoxide + [thioredoxin]-dithiol = an alcohol + [thioredoxin]-disulfide + H2O</text>
        <dbReference type="Rhea" id="RHEA:62620"/>
        <dbReference type="Rhea" id="RHEA-COMP:10698"/>
        <dbReference type="Rhea" id="RHEA-COMP:10700"/>
        <dbReference type="ChEBI" id="CHEBI:15377"/>
        <dbReference type="ChEBI" id="CHEBI:29950"/>
        <dbReference type="ChEBI" id="CHEBI:30879"/>
        <dbReference type="ChEBI" id="CHEBI:35924"/>
        <dbReference type="ChEBI" id="CHEBI:50058"/>
        <dbReference type="EC" id="1.11.1.24"/>
    </reaction>
</comment>
<evidence type="ECO:0000256" key="2">
    <source>
        <dbReference type="ARBA" id="ARBA00011245"/>
    </source>
</evidence>
<dbReference type="EMBL" id="FQWQ01000001">
    <property type="protein sequence ID" value="SHG51084.1"/>
    <property type="molecule type" value="Genomic_DNA"/>
</dbReference>
<dbReference type="Gene3D" id="3.40.30.10">
    <property type="entry name" value="Glutaredoxin"/>
    <property type="match status" value="1"/>
</dbReference>
<dbReference type="InterPro" id="IPR036249">
    <property type="entry name" value="Thioredoxin-like_sf"/>
</dbReference>
<evidence type="ECO:0000256" key="3">
    <source>
        <dbReference type="ARBA" id="ARBA00013017"/>
    </source>
</evidence>
<evidence type="ECO:0000313" key="16">
    <source>
        <dbReference type="Proteomes" id="UP000184212"/>
    </source>
</evidence>
<dbReference type="EC" id="1.11.1.24" evidence="3"/>
<dbReference type="GO" id="GO:0045454">
    <property type="term" value="P:cell redox homeostasis"/>
    <property type="evidence" value="ECO:0007669"/>
    <property type="project" value="TreeGrafter"/>
</dbReference>
<gene>
    <name evidence="15" type="ORF">SAMN04488109_0592</name>
</gene>
<dbReference type="InterPro" id="IPR013766">
    <property type="entry name" value="Thioredoxin_domain"/>
</dbReference>
<dbReference type="CDD" id="cd03017">
    <property type="entry name" value="PRX_BCP"/>
    <property type="match status" value="1"/>
</dbReference>
<feature type="domain" description="Thioredoxin" evidence="14">
    <location>
        <begin position="3"/>
        <end position="156"/>
    </location>
</feature>
<name>A0A1M5KDQ6_9BACT</name>
<feature type="compositionally biased region" description="Low complexity" evidence="13">
    <location>
        <begin position="153"/>
        <end position="183"/>
    </location>
</feature>
<feature type="region of interest" description="Disordered" evidence="13">
    <location>
        <begin position="149"/>
        <end position="189"/>
    </location>
</feature>
<dbReference type="FunFam" id="3.40.30.10:FF:000007">
    <property type="entry name" value="Thioredoxin-dependent thiol peroxidase"/>
    <property type="match status" value="1"/>
</dbReference>
<reference evidence="15 16" key="1">
    <citation type="submission" date="2016-11" db="EMBL/GenBank/DDBJ databases">
        <authorList>
            <person name="Jaros S."/>
            <person name="Januszkiewicz K."/>
            <person name="Wedrychowicz H."/>
        </authorList>
    </citation>
    <scope>NUCLEOTIDE SEQUENCE [LARGE SCALE GENOMIC DNA]</scope>
    <source>
        <strain evidence="15 16">DSM 24574</strain>
    </source>
</reference>
<dbReference type="STRING" id="947013.SAMN04488109_0592"/>
<sequence length="189" mass="20786">MTLKIGDKAPAFSAKDQDGKDVKLSDFKGKKLVLYFYPKDMTPGCTAEACDLRDNYNVLLKRGYEVLGVSTDTEKMHQKFIAKEKLPFRLLADPEKTVHDAYGTWVEKSMYGRKYMGTARVTFIINEAGVIEDLIEKVDTKNHTSQILKTNGASAAPAKKAATKKAAPAKKVVAAKKASPAKKTAAKKK</sequence>
<dbReference type="NCBIfam" id="NF006960">
    <property type="entry name" value="PRK09437.1"/>
    <property type="match status" value="1"/>
</dbReference>
<comment type="subunit">
    <text evidence="2">Monomer.</text>
</comment>
<proteinExistence type="inferred from homology"/>
<dbReference type="Pfam" id="PF00578">
    <property type="entry name" value="AhpC-TSA"/>
    <property type="match status" value="1"/>
</dbReference>
<dbReference type="GO" id="GO:0034599">
    <property type="term" value="P:cellular response to oxidative stress"/>
    <property type="evidence" value="ECO:0007669"/>
    <property type="project" value="TreeGrafter"/>
</dbReference>
<keyword evidence="6" id="KW-0560">Oxidoreductase</keyword>
<keyword evidence="5" id="KW-0049">Antioxidant</keyword>
<dbReference type="PANTHER" id="PTHR42801">
    <property type="entry name" value="THIOREDOXIN-DEPENDENT PEROXIDE REDUCTASE"/>
    <property type="match status" value="1"/>
</dbReference>
<evidence type="ECO:0000259" key="14">
    <source>
        <dbReference type="PROSITE" id="PS51352"/>
    </source>
</evidence>
<dbReference type="InterPro" id="IPR000866">
    <property type="entry name" value="AhpC/TSA"/>
</dbReference>
<evidence type="ECO:0000256" key="8">
    <source>
        <dbReference type="ARBA" id="ARBA00023284"/>
    </source>
</evidence>
<dbReference type="InterPro" id="IPR050924">
    <property type="entry name" value="Peroxiredoxin_BCP/PrxQ"/>
</dbReference>
<keyword evidence="16" id="KW-1185">Reference proteome</keyword>